<dbReference type="PROSITE" id="PS51257">
    <property type="entry name" value="PROKAR_LIPOPROTEIN"/>
    <property type="match status" value="1"/>
</dbReference>
<protein>
    <recommendedName>
        <fullName evidence="4">Lipoprotein</fullName>
    </recommendedName>
</protein>
<organism evidence="2 3">
    <name type="scientific">Actinoplanes digitatis</name>
    <dbReference type="NCBI Taxonomy" id="1868"/>
    <lineage>
        <taxon>Bacteria</taxon>
        <taxon>Bacillati</taxon>
        <taxon>Actinomycetota</taxon>
        <taxon>Actinomycetes</taxon>
        <taxon>Micromonosporales</taxon>
        <taxon>Micromonosporaceae</taxon>
        <taxon>Actinoplanes</taxon>
    </lineage>
</organism>
<evidence type="ECO:0008006" key="4">
    <source>
        <dbReference type="Google" id="ProtNLM"/>
    </source>
</evidence>
<feature type="region of interest" description="Disordered" evidence="1">
    <location>
        <begin position="104"/>
        <end position="147"/>
    </location>
</feature>
<name>A0A7W7HW03_9ACTN</name>
<accession>A0A7W7HW03</accession>
<comment type="caution">
    <text evidence="2">The sequence shown here is derived from an EMBL/GenBank/DDBJ whole genome shotgun (WGS) entry which is preliminary data.</text>
</comment>
<gene>
    <name evidence="2" type="ORF">BJ971_002341</name>
</gene>
<dbReference type="AlphaFoldDB" id="A0A7W7HW03"/>
<keyword evidence="3" id="KW-1185">Reference proteome</keyword>
<dbReference type="Proteomes" id="UP000578112">
    <property type="component" value="Unassembled WGS sequence"/>
</dbReference>
<proteinExistence type="predicted"/>
<reference evidence="2 3" key="1">
    <citation type="submission" date="2020-08" db="EMBL/GenBank/DDBJ databases">
        <title>Sequencing the genomes of 1000 actinobacteria strains.</title>
        <authorList>
            <person name="Klenk H.-P."/>
        </authorList>
    </citation>
    <scope>NUCLEOTIDE SEQUENCE [LARGE SCALE GENOMIC DNA]</scope>
    <source>
        <strain evidence="2 3">DSM 43149</strain>
    </source>
</reference>
<evidence type="ECO:0000313" key="3">
    <source>
        <dbReference type="Proteomes" id="UP000578112"/>
    </source>
</evidence>
<evidence type="ECO:0000256" key="1">
    <source>
        <dbReference type="SAM" id="MobiDB-lite"/>
    </source>
</evidence>
<feature type="compositionally biased region" description="Basic and acidic residues" evidence="1">
    <location>
        <begin position="113"/>
        <end position="122"/>
    </location>
</feature>
<dbReference type="EMBL" id="JACHNH010000001">
    <property type="protein sequence ID" value="MBB4761785.1"/>
    <property type="molecule type" value="Genomic_DNA"/>
</dbReference>
<evidence type="ECO:0000313" key="2">
    <source>
        <dbReference type="EMBL" id="MBB4761785.1"/>
    </source>
</evidence>
<sequence length="147" mass="15460">MKKIETGYTEVMLALRRWLTAVTLAAVTGCAGQGDGVATAVRRLSTALATVDGAAACELLAPDTRVAVAESAGASCPAAITGEGLTPPGAVRTVDVYGPWRRWRSCRSTSGSADHRSRSRSERHTRRRASRADGEFPPPDGQPPSAR</sequence>
<feature type="compositionally biased region" description="Pro residues" evidence="1">
    <location>
        <begin position="136"/>
        <end position="147"/>
    </location>
</feature>